<keyword evidence="12" id="KW-1185">Reference proteome</keyword>
<dbReference type="AlphaFoldDB" id="A0AA47M5F5"/>
<dbReference type="GO" id="GO:0008076">
    <property type="term" value="C:voltage-gated potassium channel complex"/>
    <property type="evidence" value="ECO:0007669"/>
    <property type="project" value="TreeGrafter"/>
</dbReference>
<protein>
    <submittedName>
        <fullName evidence="11">Calcium-activated potassium channel subunit beta-2</fullName>
    </submittedName>
</protein>
<dbReference type="EMBL" id="JAOPHQ010005762">
    <property type="protein sequence ID" value="KAK0133990.1"/>
    <property type="molecule type" value="Genomic_DNA"/>
</dbReference>
<dbReference type="GO" id="GO:0015459">
    <property type="term" value="F:potassium channel regulator activity"/>
    <property type="evidence" value="ECO:0007669"/>
    <property type="project" value="TreeGrafter"/>
</dbReference>
<dbReference type="PANTHER" id="PTHR10258:SF5">
    <property type="entry name" value="CALCIUM-ACTIVATED POTASSIUM CHANNEL SUBUNIT BETA-2"/>
    <property type="match status" value="1"/>
</dbReference>
<sequence>MQGDSSQRLTINTCPTPTEIRTLEECEDTFFKYCWRFQFENRWFEQTSVNSKGALQLPHPTVKMFLWAGSKAPQGGSDKRSIYQTIREYDVLDKRKTVTALRAGEDRAILLGLGMVLVSFMMYFVLGITILRSYSDSVWTEASRCVIVNATIVWDVNCSFSCGGECWKSSRYPCLQVYVSLNSSGKVVRLSHNEETQDSNPECFFVPKCQKDWAATHAMVLNISERLRSQRTVLCFVDPKDRADSAILTQIYGQVAVFHSLFWPTCTFIVGSIIIAMVKLTQHLSIMCEQLSRMKSGGPIEVTLWAGEANIAPHTDGNPNSVCFAQPSLGPIMGEVVRCRSLWRLPNRLGYDGSVCTCGRGFPDVSAEIRCIVQHQLGERRPVGKAQ</sequence>
<evidence type="ECO:0000259" key="10">
    <source>
        <dbReference type="Pfam" id="PF09303"/>
    </source>
</evidence>
<comment type="subcellular location">
    <subcellularLocation>
        <location evidence="1">Membrane</location>
        <topology evidence="1">Multi-pass membrane protein</topology>
    </subcellularLocation>
</comment>
<dbReference type="Proteomes" id="UP001174136">
    <property type="component" value="Unassembled WGS sequence"/>
</dbReference>
<evidence type="ECO:0000256" key="1">
    <source>
        <dbReference type="ARBA" id="ARBA00004141"/>
    </source>
</evidence>
<feature type="transmembrane region" description="Helical" evidence="9">
    <location>
        <begin position="108"/>
        <end position="131"/>
    </location>
</feature>
<dbReference type="PRINTS" id="PR01450">
    <property type="entry name" value="BKCHANNELB"/>
</dbReference>
<dbReference type="InterPro" id="IPR015382">
    <property type="entry name" value="KCNMB2_ball_chain_dom"/>
</dbReference>
<evidence type="ECO:0000256" key="3">
    <source>
        <dbReference type="ARBA" id="ARBA00022692"/>
    </source>
</evidence>
<keyword evidence="2" id="KW-0813">Transport</keyword>
<gene>
    <name evidence="11" type="primary">KCNMB2</name>
    <name evidence="11" type="ORF">N1851_030458</name>
</gene>
<evidence type="ECO:0000256" key="4">
    <source>
        <dbReference type="ARBA" id="ARBA00022989"/>
    </source>
</evidence>
<comment type="caution">
    <text evidence="11">The sequence shown here is derived from an EMBL/GenBank/DDBJ whole genome shotgun (WGS) entry which is preliminary data.</text>
</comment>
<evidence type="ECO:0000313" key="12">
    <source>
        <dbReference type="Proteomes" id="UP001174136"/>
    </source>
</evidence>
<keyword evidence="4 9" id="KW-1133">Transmembrane helix</keyword>
<keyword evidence="7" id="KW-0325">Glycoprotein</keyword>
<keyword evidence="5" id="KW-0406">Ion transport</keyword>
<evidence type="ECO:0000313" key="11">
    <source>
        <dbReference type="EMBL" id="KAK0133990.1"/>
    </source>
</evidence>
<evidence type="ECO:0000256" key="2">
    <source>
        <dbReference type="ARBA" id="ARBA00022448"/>
    </source>
</evidence>
<dbReference type="PANTHER" id="PTHR10258">
    <property type="entry name" value="CALCIUM-ACTIVATED POTASSIUM CHANNEL SUBUNIT BETA"/>
    <property type="match status" value="1"/>
</dbReference>
<evidence type="ECO:0000256" key="9">
    <source>
        <dbReference type="SAM" id="Phobius"/>
    </source>
</evidence>
<dbReference type="GO" id="GO:0015269">
    <property type="term" value="F:calcium-activated potassium channel activity"/>
    <property type="evidence" value="ECO:0007669"/>
    <property type="project" value="InterPro"/>
</dbReference>
<keyword evidence="3 9" id="KW-0812">Transmembrane</keyword>
<feature type="domain" description="KCNMB2 ball/chain" evidence="10">
    <location>
        <begin position="64"/>
        <end position="93"/>
    </location>
</feature>
<proteinExistence type="predicted"/>
<dbReference type="InterPro" id="IPR003930">
    <property type="entry name" value="K_chnl_Ca-activ_BK_bsu"/>
</dbReference>
<evidence type="ECO:0000256" key="8">
    <source>
        <dbReference type="ARBA" id="ARBA00023303"/>
    </source>
</evidence>
<evidence type="ECO:0000256" key="6">
    <source>
        <dbReference type="ARBA" id="ARBA00023136"/>
    </source>
</evidence>
<keyword evidence="6 9" id="KW-0472">Membrane</keyword>
<dbReference type="InterPro" id="IPR037096">
    <property type="entry name" value="KCNMB2_ball/chain_dom_sf"/>
</dbReference>
<accession>A0AA47M5F5</accession>
<organism evidence="11 12">
    <name type="scientific">Merluccius polli</name>
    <name type="common">Benguela hake</name>
    <name type="synonym">Merluccius cadenati</name>
    <dbReference type="NCBI Taxonomy" id="89951"/>
    <lineage>
        <taxon>Eukaryota</taxon>
        <taxon>Metazoa</taxon>
        <taxon>Chordata</taxon>
        <taxon>Craniata</taxon>
        <taxon>Vertebrata</taxon>
        <taxon>Euteleostomi</taxon>
        <taxon>Actinopterygii</taxon>
        <taxon>Neopterygii</taxon>
        <taxon>Teleostei</taxon>
        <taxon>Neoteleostei</taxon>
        <taxon>Acanthomorphata</taxon>
        <taxon>Zeiogadaria</taxon>
        <taxon>Gadariae</taxon>
        <taxon>Gadiformes</taxon>
        <taxon>Gadoidei</taxon>
        <taxon>Merlucciidae</taxon>
        <taxon>Merluccius</taxon>
    </lineage>
</organism>
<evidence type="ECO:0000256" key="7">
    <source>
        <dbReference type="ARBA" id="ARBA00023180"/>
    </source>
</evidence>
<dbReference type="Pfam" id="PF09303">
    <property type="entry name" value="KcnmB2_inactiv"/>
    <property type="match status" value="1"/>
</dbReference>
<keyword evidence="8 11" id="KW-0407">Ion channel</keyword>
<feature type="transmembrane region" description="Helical" evidence="9">
    <location>
        <begin position="261"/>
        <end position="280"/>
    </location>
</feature>
<dbReference type="Gene3D" id="4.10.81.20">
    <property type="entry name" value="KCNMB2, ball/chain domain"/>
    <property type="match status" value="1"/>
</dbReference>
<reference evidence="11" key="1">
    <citation type="journal article" date="2023" name="Front. Mar. Sci.">
        <title>A new Merluccius polli reference genome to investigate the effects of global change in West African waters.</title>
        <authorList>
            <person name="Mateo J.L."/>
            <person name="Blanco-Fernandez C."/>
            <person name="Garcia-Vazquez E."/>
            <person name="Machado-Schiaffino G."/>
        </authorList>
    </citation>
    <scope>NUCLEOTIDE SEQUENCE</scope>
    <source>
        <strain evidence="11">C29</strain>
        <tissue evidence="11">Fin</tissue>
    </source>
</reference>
<evidence type="ECO:0000256" key="5">
    <source>
        <dbReference type="ARBA" id="ARBA00023065"/>
    </source>
</evidence>
<name>A0AA47M5F5_MERPO</name>
<dbReference type="Pfam" id="PF03185">
    <property type="entry name" value="CaKB"/>
    <property type="match status" value="1"/>
</dbReference>
<dbReference type="GO" id="GO:0005513">
    <property type="term" value="P:detection of calcium ion"/>
    <property type="evidence" value="ECO:0007669"/>
    <property type="project" value="TreeGrafter"/>
</dbReference>